<proteinExistence type="predicted"/>
<accession>A0A915I973</accession>
<dbReference type="WBParaSite" id="nRc.2.0.1.t10412-RA">
    <property type="protein sequence ID" value="nRc.2.0.1.t10412-RA"/>
    <property type="gene ID" value="nRc.2.0.1.g10412"/>
</dbReference>
<name>A0A915I973_ROMCU</name>
<protein>
    <submittedName>
        <fullName evidence="2">Uncharacterized protein</fullName>
    </submittedName>
</protein>
<sequence>MSESKNQLKTKKRFIIWKTVWATQVKKLNIKNPATDQTDRMLRNTAKIFISTGAVFIKR</sequence>
<evidence type="ECO:0000313" key="1">
    <source>
        <dbReference type="Proteomes" id="UP000887565"/>
    </source>
</evidence>
<dbReference type="AlphaFoldDB" id="A0A915I973"/>
<keyword evidence="1" id="KW-1185">Reference proteome</keyword>
<evidence type="ECO:0000313" key="2">
    <source>
        <dbReference type="WBParaSite" id="nRc.2.0.1.t10412-RA"/>
    </source>
</evidence>
<organism evidence="1 2">
    <name type="scientific">Romanomermis culicivorax</name>
    <name type="common">Nematode worm</name>
    <dbReference type="NCBI Taxonomy" id="13658"/>
    <lineage>
        <taxon>Eukaryota</taxon>
        <taxon>Metazoa</taxon>
        <taxon>Ecdysozoa</taxon>
        <taxon>Nematoda</taxon>
        <taxon>Enoplea</taxon>
        <taxon>Dorylaimia</taxon>
        <taxon>Mermithida</taxon>
        <taxon>Mermithoidea</taxon>
        <taxon>Mermithidae</taxon>
        <taxon>Romanomermis</taxon>
    </lineage>
</organism>
<reference evidence="2" key="1">
    <citation type="submission" date="2022-11" db="UniProtKB">
        <authorList>
            <consortium name="WormBaseParasite"/>
        </authorList>
    </citation>
    <scope>IDENTIFICATION</scope>
</reference>
<dbReference type="Proteomes" id="UP000887565">
    <property type="component" value="Unplaced"/>
</dbReference>